<comment type="caution">
    <text evidence="3">The sequence shown here is derived from an EMBL/GenBank/DDBJ whole genome shotgun (WGS) entry which is preliminary data.</text>
</comment>
<dbReference type="EMBL" id="JAFICZ010000001">
    <property type="protein sequence ID" value="MBP1290951.1"/>
    <property type="molecule type" value="Genomic_DNA"/>
</dbReference>
<dbReference type="Pfam" id="PF00582">
    <property type="entry name" value="Usp"/>
    <property type="match status" value="1"/>
</dbReference>
<dbReference type="Proteomes" id="UP000673383">
    <property type="component" value="Unassembled WGS sequence"/>
</dbReference>
<dbReference type="Gene3D" id="3.40.50.620">
    <property type="entry name" value="HUPs"/>
    <property type="match status" value="1"/>
</dbReference>
<sequence>MTSIMVATDGSAGASRAVEAAAEIAKALACNLLIVTVADRLLGEEVRQLPHSSVSTGDVLAALTAQTLSAAEARARQLGVQQVEARTSWGDVTQSLLDIAASGSIKMIVVGRRGRGHLAGLLLGSVSHKLVSLAPCAVVVVP</sequence>
<dbReference type="RefSeq" id="WP_244980779.1">
    <property type="nucleotide sequence ID" value="NZ_JAFICZ010000001.1"/>
</dbReference>
<accession>A0A8I1Y2W0</accession>
<comment type="similarity">
    <text evidence="1">Belongs to the universal stress protein A family.</text>
</comment>
<organism evidence="3 4">
    <name type="scientific">Bradyrhizobium elkanii</name>
    <dbReference type="NCBI Taxonomy" id="29448"/>
    <lineage>
        <taxon>Bacteria</taxon>
        <taxon>Pseudomonadati</taxon>
        <taxon>Pseudomonadota</taxon>
        <taxon>Alphaproteobacteria</taxon>
        <taxon>Hyphomicrobiales</taxon>
        <taxon>Nitrobacteraceae</taxon>
        <taxon>Bradyrhizobium</taxon>
    </lineage>
</organism>
<dbReference type="PANTHER" id="PTHR46268:SF6">
    <property type="entry name" value="UNIVERSAL STRESS PROTEIN UP12"/>
    <property type="match status" value="1"/>
</dbReference>
<dbReference type="SUPFAM" id="SSF52402">
    <property type="entry name" value="Adenine nucleotide alpha hydrolases-like"/>
    <property type="match status" value="1"/>
</dbReference>
<gene>
    <name evidence="3" type="ORF">JOH49_000704</name>
</gene>
<evidence type="ECO:0000313" key="3">
    <source>
        <dbReference type="EMBL" id="MBP1290951.1"/>
    </source>
</evidence>
<dbReference type="InterPro" id="IPR006016">
    <property type="entry name" value="UspA"/>
</dbReference>
<dbReference type="InterPro" id="IPR014729">
    <property type="entry name" value="Rossmann-like_a/b/a_fold"/>
</dbReference>
<reference evidence="3" key="1">
    <citation type="submission" date="2021-02" db="EMBL/GenBank/DDBJ databases">
        <title>Genomic Encyclopedia of Type Strains, Phase IV (KMG-V): Genome sequencing to study the core and pangenomes of soil and plant-associated prokaryotes.</title>
        <authorList>
            <person name="Whitman W."/>
        </authorList>
    </citation>
    <scope>NUCLEOTIDE SEQUENCE</scope>
    <source>
        <strain evidence="3">USDA 406</strain>
    </source>
</reference>
<dbReference type="AlphaFoldDB" id="A0A8I1Y2W0"/>
<protein>
    <submittedName>
        <fullName evidence="3">Nucleotide-binding universal stress UspA family protein</fullName>
    </submittedName>
</protein>
<dbReference type="PRINTS" id="PR01438">
    <property type="entry name" value="UNVRSLSTRESS"/>
</dbReference>
<proteinExistence type="inferred from homology"/>
<evidence type="ECO:0000256" key="1">
    <source>
        <dbReference type="ARBA" id="ARBA00008791"/>
    </source>
</evidence>
<dbReference type="CDD" id="cd00293">
    <property type="entry name" value="USP-like"/>
    <property type="match status" value="1"/>
</dbReference>
<evidence type="ECO:0000313" key="4">
    <source>
        <dbReference type="Proteomes" id="UP000673383"/>
    </source>
</evidence>
<dbReference type="InterPro" id="IPR006015">
    <property type="entry name" value="Universal_stress_UspA"/>
</dbReference>
<evidence type="ECO:0000259" key="2">
    <source>
        <dbReference type="Pfam" id="PF00582"/>
    </source>
</evidence>
<dbReference type="PANTHER" id="PTHR46268">
    <property type="entry name" value="STRESS RESPONSE PROTEIN NHAX"/>
    <property type="match status" value="1"/>
</dbReference>
<feature type="domain" description="UspA" evidence="2">
    <location>
        <begin position="3"/>
        <end position="142"/>
    </location>
</feature>
<name>A0A8I1Y2W0_BRAEL</name>